<dbReference type="InterPro" id="IPR000835">
    <property type="entry name" value="HTH_MarR-typ"/>
</dbReference>
<dbReference type="InterPro" id="IPR023187">
    <property type="entry name" value="Tscrpt_reg_MarR-type_CS"/>
</dbReference>
<dbReference type="PANTHER" id="PTHR33164">
    <property type="entry name" value="TRANSCRIPTIONAL REGULATOR, MARR FAMILY"/>
    <property type="match status" value="1"/>
</dbReference>
<dbReference type="PANTHER" id="PTHR33164:SF64">
    <property type="entry name" value="TRANSCRIPTIONAL REGULATOR SLYA"/>
    <property type="match status" value="1"/>
</dbReference>
<dbReference type="InterPro" id="IPR036388">
    <property type="entry name" value="WH-like_DNA-bd_sf"/>
</dbReference>
<dbReference type="PROSITE" id="PS01117">
    <property type="entry name" value="HTH_MARR_1"/>
    <property type="match status" value="1"/>
</dbReference>
<dbReference type="Proteomes" id="UP000315751">
    <property type="component" value="Unassembled WGS sequence"/>
</dbReference>
<sequence>MEQAPPLPLSPRHRAFGLTLCYLARFWRREADATLKAYGQSEATTLPLVVLARLGDGIRQGQLADHVGVEGPSLVRLVDMLERDGLLERRTDPRDRRVKTLHLTAEGRALAVRLDDALDGMRRRLLADVTPDQLETALTVFTAVERALGRSLGAMDGAANGAADGGAP</sequence>
<dbReference type="Gene3D" id="1.10.10.10">
    <property type="entry name" value="Winged helix-like DNA-binding domain superfamily/Winged helix DNA-binding domain"/>
    <property type="match status" value="1"/>
</dbReference>
<accession>A0A560H1W0</accession>
<keyword evidence="1" id="KW-0805">Transcription regulation</keyword>
<feature type="domain" description="HTH marR-type" evidence="4">
    <location>
        <begin position="13"/>
        <end position="146"/>
    </location>
</feature>
<keyword evidence="2" id="KW-0238">DNA-binding</keyword>
<dbReference type="SMART" id="SM00347">
    <property type="entry name" value="HTH_MARR"/>
    <property type="match status" value="1"/>
</dbReference>
<gene>
    <name evidence="5" type="ORF">FBZ90_110169</name>
</gene>
<dbReference type="InterPro" id="IPR036390">
    <property type="entry name" value="WH_DNA-bd_sf"/>
</dbReference>
<organism evidence="5 6">
    <name type="scientific">Nitrospirillum amazonense</name>
    <dbReference type="NCBI Taxonomy" id="28077"/>
    <lineage>
        <taxon>Bacteria</taxon>
        <taxon>Pseudomonadati</taxon>
        <taxon>Pseudomonadota</taxon>
        <taxon>Alphaproteobacteria</taxon>
        <taxon>Rhodospirillales</taxon>
        <taxon>Azospirillaceae</taxon>
        <taxon>Nitrospirillum</taxon>
    </lineage>
</organism>
<dbReference type="RefSeq" id="WP_145734177.1">
    <property type="nucleotide sequence ID" value="NZ_VITR01000010.1"/>
</dbReference>
<dbReference type="PROSITE" id="PS50995">
    <property type="entry name" value="HTH_MARR_2"/>
    <property type="match status" value="1"/>
</dbReference>
<evidence type="ECO:0000256" key="1">
    <source>
        <dbReference type="ARBA" id="ARBA00023015"/>
    </source>
</evidence>
<keyword evidence="3" id="KW-0804">Transcription</keyword>
<evidence type="ECO:0000256" key="2">
    <source>
        <dbReference type="ARBA" id="ARBA00023125"/>
    </source>
</evidence>
<evidence type="ECO:0000313" key="6">
    <source>
        <dbReference type="Proteomes" id="UP000315751"/>
    </source>
</evidence>
<protein>
    <submittedName>
        <fullName evidence="5">MarR family transcriptional regulator</fullName>
    </submittedName>
</protein>
<dbReference type="GO" id="GO:0003700">
    <property type="term" value="F:DNA-binding transcription factor activity"/>
    <property type="evidence" value="ECO:0007669"/>
    <property type="project" value="InterPro"/>
</dbReference>
<keyword evidence="6" id="KW-1185">Reference proteome</keyword>
<dbReference type="Pfam" id="PF01047">
    <property type="entry name" value="MarR"/>
    <property type="match status" value="1"/>
</dbReference>
<dbReference type="InterPro" id="IPR039422">
    <property type="entry name" value="MarR/SlyA-like"/>
</dbReference>
<evidence type="ECO:0000259" key="4">
    <source>
        <dbReference type="PROSITE" id="PS50995"/>
    </source>
</evidence>
<dbReference type="AlphaFoldDB" id="A0A560H1W0"/>
<evidence type="ECO:0000313" key="5">
    <source>
        <dbReference type="EMBL" id="TWB39704.1"/>
    </source>
</evidence>
<dbReference type="GO" id="GO:0006950">
    <property type="term" value="P:response to stress"/>
    <property type="evidence" value="ECO:0007669"/>
    <property type="project" value="TreeGrafter"/>
</dbReference>
<dbReference type="PRINTS" id="PR00598">
    <property type="entry name" value="HTHMARR"/>
</dbReference>
<dbReference type="EMBL" id="VITR01000010">
    <property type="protein sequence ID" value="TWB39704.1"/>
    <property type="molecule type" value="Genomic_DNA"/>
</dbReference>
<reference evidence="5 6" key="1">
    <citation type="submission" date="2019-06" db="EMBL/GenBank/DDBJ databases">
        <title>Genomic Encyclopedia of Type Strains, Phase IV (KMG-V): Genome sequencing to study the core and pangenomes of soil and plant-associated prokaryotes.</title>
        <authorList>
            <person name="Whitman W."/>
        </authorList>
    </citation>
    <scope>NUCLEOTIDE SEQUENCE [LARGE SCALE GENOMIC DNA]</scope>
    <source>
        <strain evidence="5 6">BR 11622</strain>
    </source>
</reference>
<proteinExistence type="predicted"/>
<comment type="caution">
    <text evidence="5">The sequence shown here is derived from an EMBL/GenBank/DDBJ whole genome shotgun (WGS) entry which is preliminary data.</text>
</comment>
<dbReference type="SUPFAM" id="SSF46785">
    <property type="entry name" value="Winged helix' DNA-binding domain"/>
    <property type="match status" value="1"/>
</dbReference>
<dbReference type="OrthoDB" id="7427954at2"/>
<evidence type="ECO:0000256" key="3">
    <source>
        <dbReference type="ARBA" id="ARBA00023163"/>
    </source>
</evidence>
<dbReference type="GO" id="GO:0003677">
    <property type="term" value="F:DNA binding"/>
    <property type="evidence" value="ECO:0007669"/>
    <property type="project" value="UniProtKB-KW"/>
</dbReference>
<name>A0A560H1W0_9PROT</name>